<accession>X5MHQ0</accession>
<dbReference type="HOGENOM" id="CLU_371608_0_0_5"/>
<dbReference type="PANTHER" id="PTHR32309">
    <property type="entry name" value="TYROSINE-PROTEIN KINASE"/>
    <property type="match status" value="1"/>
</dbReference>
<feature type="compositionally biased region" description="Pro residues" evidence="6">
    <location>
        <begin position="536"/>
        <end position="545"/>
    </location>
</feature>
<dbReference type="EMBL" id="HG966617">
    <property type="protein sequence ID" value="CDO61329.1"/>
    <property type="molecule type" value="Genomic_DNA"/>
</dbReference>
<evidence type="ECO:0000256" key="3">
    <source>
        <dbReference type="ARBA" id="ARBA00022692"/>
    </source>
</evidence>
<evidence type="ECO:0000259" key="8">
    <source>
        <dbReference type="Pfam" id="PF02706"/>
    </source>
</evidence>
<sequence length="748" mass="80791">MSAAGRSADGSAGLDVWALLARVWARKWFLVLFVLAGVVLAYAALSTVTPHYTGEVRILIEGQTPDATNPLANQAVREADQKKIESEIQVLLSRSLADQVVTQLKLDTWEEFSTTGGGLFGFGARKPANRAAVISAYFDRLNVYQVGESRVIAIDFWAEHPRSAMMVANAIADLYVGGQLDAQVAVTRRASSWLDEQVYKLRAQVQASEAAVSEFRRKSGIFESNGNLLKNTELAALNAQLITASTTRSELQARLDSARALMQSPAGIETSSEVLDNPLIRQLRQQEVALQRQITDLSADLLPQHPDMIARLAELDDLRRAISAEVGKIARRLENDVRVATARERTLRSSIARLKKDVTTEKQQESELRSLEREAAANRGLLESFLLRASEAGARDDRSIQRPEARIISRAETPESPSFPKKGPILMLAFMASLTFGLLIVLATEMLAGATTPAPRYAAAASMRRSEQPAPPAVPAGYDAAYAPQQAYAYQSQPARAPLQPYAPQPQRRQPAPAYAAGGYVDPFRPQPPQQAYRSAPPPPPPPMPAYAAPQQGVPRQPVTQMIALLPANPTLTQHDQWVLSQSAQEILRFIASRPSRYGQHVPGRVVRVACGQSGPKGLVGLARLLAQQGKSVVVVGTSPQPAMGLTDVMSRHCGFAQVMQPDTQSSARFIGWGSIPVHDDPALIANAMQALAQSAQIVLVGDPDSVVLGLAPSFDRASDTSLVLLRGTNAPTQALPQTDTAGLIQIA</sequence>
<feature type="compositionally biased region" description="Basic and acidic residues" evidence="6">
    <location>
        <begin position="396"/>
        <end position="413"/>
    </location>
</feature>
<evidence type="ECO:0000256" key="5">
    <source>
        <dbReference type="ARBA" id="ARBA00023136"/>
    </source>
</evidence>
<evidence type="ECO:0000313" key="9">
    <source>
        <dbReference type="EMBL" id="CDO61329.1"/>
    </source>
</evidence>
<comment type="subcellular location">
    <subcellularLocation>
        <location evidence="1">Cell membrane</location>
        <topology evidence="1">Multi-pass membrane protein</topology>
    </subcellularLocation>
</comment>
<dbReference type="KEGG" id="pect:BN1012_Phect3117"/>
<feature type="domain" description="Polysaccharide chain length determinant N-terminal" evidence="8">
    <location>
        <begin position="14"/>
        <end position="104"/>
    </location>
</feature>
<proteinExistence type="predicted"/>
<reference evidence="9 10" key="1">
    <citation type="journal article" date="2014" name="Front. Genet.">
        <title>Genome and metabolic network of "Candidatus Phaeomarinobacter ectocarpi" Ec32, a new candidate genus of Alphaproteobacteria frequently associated with brown algae.</title>
        <authorList>
            <person name="Dittami S.M."/>
            <person name="Barbeyron T."/>
            <person name="Boyen C."/>
            <person name="Cambefort J."/>
            <person name="Collet G."/>
            <person name="Delage L."/>
            <person name="Gobet A."/>
            <person name="Groisillier A."/>
            <person name="Leblanc C."/>
            <person name="Michel G."/>
            <person name="Scornet D."/>
            <person name="Siegel A."/>
            <person name="Tapia J.E."/>
            <person name="Tonon T."/>
        </authorList>
    </citation>
    <scope>NUCLEOTIDE SEQUENCE [LARGE SCALE GENOMIC DNA]</scope>
    <source>
        <strain evidence="9 10">Ec32</strain>
    </source>
</reference>
<keyword evidence="4 7" id="KW-1133">Transmembrane helix</keyword>
<dbReference type="AlphaFoldDB" id="X5MHQ0"/>
<dbReference type="GO" id="GO:0004713">
    <property type="term" value="F:protein tyrosine kinase activity"/>
    <property type="evidence" value="ECO:0007669"/>
    <property type="project" value="TreeGrafter"/>
</dbReference>
<organism evidence="9 10">
    <name type="scientific">Candidatus Phaeomarinibacter ectocarpi</name>
    <dbReference type="NCBI Taxonomy" id="1458461"/>
    <lineage>
        <taxon>Bacteria</taxon>
        <taxon>Pseudomonadati</taxon>
        <taxon>Pseudomonadota</taxon>
        <taxon>Alphaproteobacteria</taxon>
        <taxon>Hyphomicrobiales</taxon>
        <taxon>Parvibaculaceae</taxon>
        <taxon>Candidatus Phaeomarinibacter</taxon>
    </lineage>
</organism>
<feature type="region of interest" description="Disordered" evidence="6">
    <location>
        <begin position="493"/>
        <end position="553"/>
    </location>
</feature>
<keyword evidence="3 7" id="KW-0812">Transmembrane</keyword>
<dbReference type="GO" id="GO:0005886">
    <property type="term" value="C:plasma membrane"/>
    <property type="evidence" value="ECO:0007669"/>
    <property type="project" value="UniProtKB-SubCell"/>
</dbReference>
<evidence type="ECO:0000256" key="4">
    <source>
        <dbReference type="ARBA" id="ARBA00022989"/>
    </source>
</evidence>
<feature type="compositionally biased region" description="Low complexity" evidence="6">
    <location>
        <begin position="493"/>
        <end position="517"/>
    </location>
</feature>
<feature type="region of interest" description="Disordered" evidence="6">
    <location>
        <begin position="396"/>
        <end position="418"/>
    </location>
</feature>
<dbReference type="STRING" id="1458461.BN1012_Phect3117"/>
<evidence type="ECO:0000256" key="1">
    <source>
        <dbReference type="ARBA" id="ARBA00004651"/>
    </source>
</evidence>
<dbReference type="Proteomes" id="UP000032160">
    <property type="component" value="Chromosome I"/>
</dbReference>
<dbReference type="Pfam" id="PF02706">
    <property type="entry name" value="Wzz"/>
    <property type="match status" value="1"/>
</dbReference>
<keyword evidence="10" id="KW-1185">Reference proteome</keyword>
<name>X5MHQ0_9HYPH</name>
<gene>
    <name evidence="9" type="ORF">BN1012_Phect3117</name>
</gene>
<keyword evidence="5 7" id="KW-0472">Membrane</keyword>
<dbReference type="InterPro" id="IPR003856">
    <property type="entry name" value="LPS_length_determ_N"/>
</dbReference>
<evidence type="ECO:0000256" key="2">
    <source>
        <dbReference type="ARBA" id="ARBA00022475"/>
    </source>
</evidence>
<dbReference type="PANTHER" id="PTHR32309:SF13">
    <property type="entry name" value="FERRIC ENTEROBACTIN TRANSPORT PROTEIN FEPE"/>
    <property type="match status" value="1"/>
</dbReference>
<evidence type="ECO:0000256" key="7">
    <source>
        <dbReference type="SAM" id="Phobius"/>
    </source>
</evidence>
<evidence type="ECO:0000256" key="6">
    <source>
        <dbReference type="SAM" id="MobiDB-lite"/>
    </source>
</evidence>
<evidence type="ECO:0000313" key="10">
    <source>
        <dbReference type="Proteomes" id="UP000032160"/>
    </source>
</evidence>
<protein>
    <submittedName>
        <fullName evidence="9">Putative Polysaccharide biosynthesis, transport protein</fullName>
    </submittedName>
</protein>
<keyword evidence="2" id="KW-1003">Cell membrane</keyword>
<feature type="transmembrane region" description="Helical" evidence="7">
    <location>
        <begin position="28"/>
        <end position="48"/>
    </location>
</feature>
<dbReference type="InterPro" id="IPR050445">
    <property type="entry name" value="Bact_polysacc_biosynth/exp"/>
</dbReference>